<protein>
    <recommendedName>
        <fullName evidence="1">Integrase catalytic domain-containing protein</fullName>
    </recommendedName>
</protein>
<dbReference type="GO" id="GO:0003676">
    <property type="term" value="F:nucleic acid binding"/>
    <property type="evidence" value="ECO:0007669"/>
    <property type="project" value="InterPro"/>
</dbReference>
<dbReference type="InterPro" id="IPR036397">
    <property type="entry name" value="RNaseH_sf"/>
</dbReference>
<dbReference type="GO" id="GO:0015074">
    <property type="term" value="P:DNA integration"/>
    <property type="evidence" value="ECO:0007669"/>
    <property type="project" value="InterPro"/>
</dbReference>
<dbReference type="SUPFAM" id="SSF53098">
    <property type="entry name" value="Ribonuclease H-like"/>
    <property type="match status" value="1"/>
</dbReference>
<reference evidence="2 3" key="1">
    <citation type="submission" date="2024-01" db="EMBL/GenBank/DDBJ databases">
        <title>The complete chloroplast genome sequence of Lithospermum erythrorhizon: insights into the phylogenetic relationship among Boraginaceae species and the maternal lineages of purple gromwells.</title>
        <authorList>
            <person name="Okada T."/>
            <person name="Watanabe K."/>
        </authorList>
    </citation>
    <scope>NUCLEOTIDE SEQUENCE [LARGE SCALE GENOMIC DNA]</scope>
</reference>
<sequence>MGGSKTLYEWQIRRSSRFSSSLNIIYRYGVPKYIITDNGKAFDNKMIADLCSKFKIRNYHSTMYYPLVNGLTEAFNKTLCNLMKKTLKKSRKDWPTKMEEALRA</sequence>
<dbReference type="InterPro" id="IPR001584">
    <property type="entry name" value="Integrase_cat-core"/>
</dbReference>
<keyword evidence="3" id="KW-1185">Reference proteome</keyword>
<dbReference type="PANTHER" id="PTHR37984:SF5">
    <property type="entry name" value="PROTEIN NYNRIN-LIKE"/>
    <property type="match status" value="1"/>
</dbReference>
<dbReference type="Proteomes" id="UP001454036">
    <property type="component" value="Unassembled WGS sequence"/>
</dbReference>
<feature type="domain" description="Integrase catalytic" evidence="1">
    <location>
        <begin position="24"/>
        <end position="104"/>
    </location>
</feature>
<gene>
    <name evidence="2" type="ORF">LIER_16790</name>
</gene>
<evidence type="ECO:0000313" key="2">
    <source>
        <dbReference type="EMBL" id="GAA0160178.1"/>
    </source>
</evidence>
<dbReference type="InterPro" id="IPR050951">
    <property type="entry name" value="Retrovirus_Pol_polyprotein"/>
</dbReference>
<dbReference type="InterPro" id="IPR012337">
    <property type="entry name" value="RNaseH-like_sf"/>
</dbReference>
<evidence type="ECO:0000313" key="3">
    <source>
        <dbReference type="Proteomes" id="UP001454036"/>
    </source>
</evidence>
<comment type="caution">
    <text evidence="2">The sequence shown here is derived from an EMBL/GenBank/DDBJ whole genome shotgun (WGS) entry which is preliminary data.</text>
</comment>
<dbReference type="AlphaFoldDB" id="A0AAV3Q9C8"/>
<dbReference type="PROSITE" id="PS50994">
    <property type="entry name" value="INTEGRASE"/>
    <property type="match status" value="1"/>
</dbReference>
<accession>A0AAV3Q9C8</accession>
<dbReference type="EMBL" id="BAABME010003796">
    <property type="protein sequence ID" value="GAA0160178.1"/>
    <property type="molecule type" value="Genomic_DNA"/>
</dbReference>
<name>A0AAV3Q9C8_LITER</name>
<organism evidence="2 3">
    <name type="scientific">Lithospermum erythrorhizon</name>
    <name type="common">Purple gromwell</name>
    <name type="synonym">Lithospermum officinale var. erythrorhizon</name>
    <dbReference type="NCBI Taxonomy" id="34254"/>
    <lineage>
        <taxon>Eukaryota</taxon>
        <taxon>Viridiplantae</taxon>
        <taxon>Streptophyta</taxon>
        <taxon>Embryophyta</taxon>
        <taxon>Tracheophyta</taxon>
        <taxon>Spermatophyta</taxon>
        <taxon>Magnoliopsida</taxon>
        <taxon>eudicotyledons</taxon>
        <taxon>Gunneridae</taxon>
        <taxon>Pentapetalae</taxon>
        <taxon>asterids</taxon>
        <taxon>lamiids</taxon>
        <taxon>Boraginales</taxon>
        <taxon>Boraginaceae</taxon>
        <taxon>Boraginoideae</taxon>
        <taxon>Lithospermeae</taxon>
        <taxon>Lithospermum</taxon>
    </lineage>
</organism>
<proteinExistence type="predicted"/>
<dbReference type="Gene3D" id="3.30.420.10">
    <property type="entry name" value="Ribonuclease H-like superfamily/Ribonuclease H"/>
    <property type="match status" value="1"/>
</dbReference>
<dbReference type="PANTHER" id="PTHR37984">
    <property type="entry name" value="PROTEIN CBG26694"/>
    <property type="match status" value="1"/>
</dbReference>
<evidence type="ECO:0000259" key="1">
    <source>
        <dbReference type="PROSITE" id="PS50994"/>
    </source>
</evidence>